<evidence type="ECO:0000256" key="1">
    <source>
        <dbReference type="ARBA" id="ARBA00007452"/>
    </source>
</evidence>
<dbReference type="InterPro" id="IPR003717">
    <property type="entry name" value="RecO"/>
</dbReference>
<dbReference type="InterPro" id="IPR042242">
    <property type="entry name" value="RecO_C"/>
</dbReference>
<evidence type="ECO:0000256" key="6">
    <source>
        <dbReference type="ARBA" id="ARBA00033409"/>
    </source>
</evidence>
<dbReference type="SUPFAM" id="SSF57863">
    <property type="entry name" value="ArfGap/RecO-like zinc finger"/>
    <property type="match status" value="1"/>
</dbReference>
<reference evidence="9 10" key="1">
    <citation type="submission" date="2017-09" db="EMBL/GenBank/DDBJ databases">
        <title>Depth-based differentiation of microbial function through sediment-hosted aquifers and enrichment of novel symbionts in the deep terrestrial subsurface.</title>
        <authorList>
            <person name="Probst A.J."/>
            <person name="Ladd B."/>
            <person name="Jarett J.K."/>
            <person name="Geller-Mcgrath D.E."/>
            <person name="Sieber C.M."/>
            <person name="Emerson J.B."/>
            <person name="Anantharaman K."/>
            <person name="Thomas B.C."/>
            <person name="Malmstrom R."/>
            <person name="Stieglmeier M."/>
            <person name="Klingl A."/>
            <person name="Woyke T."/>
            <person name="Ryan C.M."/>
            <person name="Banfield J.F."/>
        </authorList>
    </citation>
    <scope>NUCLEOTIDE SEQUENCE [LARGE SCALE GENOMIC DNA]</scope>
    <source>
        <strain evidence="9">CG22_combo_CG10-13_8_21_14_all_47_17</strain>
    </source>
</reference>
<keyword evidence="5 7" id="KW-0234">DNA repair</keyword>
<evidence type="ECO:0000256" key="2">
    <source>
        <dbReference type="ARBA" id="ARBA00021310"/>
    </source>
</evidence>
<dbReference type="Gene3D" id="2.40.50.140">
    <property type="entry name" value="Nucleic acid-binding proteins"/>
    <property type="match status" value="1"/>
</dbReference>
<organism evidence="9 10">
    <name type="scientific">Candidatus Uhrbacteria bacterium CG22_combo_CG10-13_8_21_14_all_47_17</name>
    <dbReference type="NCBI Taxonomy" id="1975041"/>
    <lineage>
        <taxon>Bacteria</taxon>
        <taxon>Candidatus Uhriibacteriota</taxon>
    </lineage>
</organism>
<dbReference type="HAMAP" id="MF_00201">
    <property type="entry name" value="RecO"/>
    <property type="match status" value="1"/>
</dbReference>
<comment type="similarity">
    <text evidence="1 7">Belongs to the RecO family.</text>
</comment>
<evidence type="ECO:0000259" key="8">
    <source>
        <dbReference type="Pfam" id="PF11967"/>
    </source>
</evidence>
<name>A0A2H0BTA7_9BACT</name>
<evidence type="ECO:0000256" key="5">
    <source>
        <dbReference type="ARBA" id="ARBA00023204"/>
    </source>
</evidence>
<dbReference type="InterPro" id="IPR037278">
    <property type="entry name" value="ARFGAP/RecO"/>
</dbReference>
<dbReference type="Proteomes" id="UP000231581">
    <property type="component" value="Unassembled WGS sequence"/>
</dbReference>
<keyword evidence="3 7" id="KW-0227">DNA damage</keyword>
<evidence type="ECO:0000256" key="3">
    <source>
        <dbReference type="ARBA" id="ARBA00022763"/>
    </source>
</evidence>
<dbReference type="Gene3D" id="1.20.1440.120">
    <property type="entry name" value="Recombination protein O, C-terminal domain"/>
    <property type="match status" value="1"/>
</dbReference>
<sequence length="258" mass="28866">MGYIRDTVFILRSEPFRESDTRLSMYGREYGKHIAVARGSRKLSAKHLGHLEPLTKVEVMIAEGVAFDKLAVARLHPPEGPIRDRLGVMTIGGMFVALVDQMTRPGVRDPSVFDLIEDVLNTLAQLEHVPTRERARLLYAGASFRLLYCLGSGPELKTCMRCREALEEPVYAHPSLGGFSCQACSPALRQEGIFGYRLPLHGLKLLRILAKRSTAELIPLAIEVGLIQKMSQLIDAFFSHTPLWNGEKTSDRVTVYFE</sequence>
<evidence type="ECO:0000313" key="10">
    <source>
        <dbReference type="Proteomes" id="UP000231581"/>
    </source>
</evidence>
<proteinExistence type="inferred from homology"/>
<dbReference type="GO" id="GO:0006310">
    <property type="term" value="P:DNA recombination"/>
    <property type="evidence" value="ECO:0007669"/>
    <property type="project" value="UniProtKB-UniRule"/>
</dbReference>
<comment type="function">
    <text evidence="7">Involved in DNA repair and RecF pathway recombination.</text>
</comment>
<dbReference type="GO" id="GO:0043590">
    <property type="term" value="C:bacterial nucleoid"/>
    <property type="evidence" value="ECO:0007669"/>
    <property type="project" value="TreeGrafter"/>
</dbReference>
<dbReference type="InterPro" id="IPR022572">
    <property type="entry name" value="DNA_rep/recomb_RecO_N"/>
</dbReference>
<dbReference type="NCBIfam" id="TIGR00613">
    <property type="entry name" value="reco"/>
    <property type="match status" value="1"/>
</dbReference>
<dbReference type="EMBL" id="PCSZ01000076">
    <property type="protein sequence ID" value="PIP60218.1"/>
    <property type="molecule type" value="Genomic_DNA"/>
</dbReference>
<feature type="domain" description="DNA replication/recombination mediator RecO N-terminal" evidence="8">
    <location>
        <begin position="1"/>
        <end position="74"/>
    </location>
</feature>
<evidence type="ECO:0000313" key="9">
    <source>
        <dbReference type="EMBL" id="PIP60218.1"/>
    </source>
</evidence>
<dbReference type="Pfam" id="PF11967">
    <property type="entry name" value="RecO_N"/>
    <property type="match status" value="1"/>
</dbReference>
<accession>A0A2H0BTA7</accession>
<protein>
    <recommendedName>
        <fullName evidence="2 7">DNA repair protein RecO</fullName>
    </recommendedName>
    <alternativeName>
        <fullName evidence="6 7">Recombination protein O</fullName>
    </alternativeName>
</protein>
<dbReference type="InterPro" id="IPR012340">
    <property type="entry name" value="NA-bd_OB-fold"/>
</dbReference>
<dbReference type="Pfam" id="PF02565">
    <property type="entry name" value="RecO_C"/>
    <property type="match status" value="1"/>
</dbReference>
<dbReference type="SUPFAM" id="SSF50249">
    <property type="entry name" value="Nucleic acid-binding proteins"/>
    <property type="match status" value="1"/>
</dbReference>
<dbReference type="PANTHER" id="PTHR33991">
    <property type="entry name" value="DNA REPAIR PROTEIN RECO"/>
    <property type="match status" value="1"/>
</dbReference>
<dbReference type="GO" id="GO:0006302">
    <property type="term" value="P:double-strand break repair"/>
    <property type="evidence" value="ECO:0007669"/>
    <property type="project" value="TreeGrafter"/>
</dbReference>
<gene>
    <name evidence="7 9" type="primary">recO</name>
    <name evidence="9" type="ORF">COX00_04125</name>
</gene>
<dbReference type="Gene3D" id="6.20.220.20">
    <property type="entry name" value="Recombination protein O, zinc-binding domain"/>
    <property type="match status" value="1"/>
</dbReference>
<comment type="caution">
    <text evidence="9">The sequence shown here is derived from an EMBL/GenBank/DDBJ whole genome shotgun (WGS) entry which is preliminary data.</text>
</comment>
<evidence type="ECO:0000256" key="7">
    <source>
        <dbReference type="HAMAP-Rule" id="MF_00201"/>
    </source>
</evidence>
<evidence type="ECO:0000256" key="4">
    <source>
        <dbReference type="ARBA" id="ARBA00023172"/>
    </source>
</evidence>
<keyword evidence="4 7" id="KW-0233">DNA recombination</keyword>
<dbReference type="PANTHER" id="PTHR33991:SF1">
    <property type="entry name" value="DNA REPAIR PROTEIN RECO"/>
    <property type="match status" value="1"/>
</dbReference>
<dbReference type="AlphaFoldDB" id="A0A2H0BTA7"/>